<dbReference type="InterPro" id="IPR021994">
    <property type="entry name" value="DUF3592"/>
</dbReference>
<dbReference type="RefSeq" id="WP_190424414.1">
    <property type="nucleotide sequence ID" value="NZ_JAMPKK010000001.1"/>
</dbReference>
<evidence type="ECO:0000256" key="1">
    <source>
        <dbReference type="SAM" id="Phobius"/>
    </source>
</evidence>
<reference evidence="3 4" key="1">
    <citation type="submission" date="2022-04" db="EMBL/GenBank/DDBJ databases">
        <title>Positive selection, recombination, and allopatry shape intraspecific diversity of widespread and dominant cyanobacteria.</title>
        <authorList>
            <person name="Wei J."/>
            <person name="Shu W."/>
            <person name="Hu C."/>
        </authorList>
    </citation>
    <scope>NUCLEOTIDE SEQUENCE [LARGE SCALE GENOMIC DNA]</scope>
    <source>
        <strain evidence="3 4">GB2-A5</strain>
    </source>
</reference>
<keyword evidence="4" id="KW-1185">Reference proteome</keyword>
<protein>
    <submittedName>
        <fullName evidence="3">DUF3592 domain-containing protein</fullName>
    </submittedName>
</protein>
<dbReference type="Pfam" id="PF12158">
    <property type="entry name" value="DUF3592"/>
    <property type="match status" value="1"/>
</dbReference>
<feature type="transmembrane region" description="Helical" evidence="1">
    <location>
        <begin position="119"/>
        <end position="147"/>
    </location>
</feature>
<comment type="caution">
    <text evidence="3">The sequence shown here is derived from an EMBL/GenBank/DDBJ whole genome shotgun (WGS) entry which is preliminary data.</text>
</comment>
<evidence type="ECO:0000313" key="3">
    <source>
        <dbReference type="EMBL" id="MEP0863039.1"/>
    </source>
</evidence>
<dbReference type="EMBL" id="JAMPKK010000001">
    <property type="protein sequence ID" value="MEP0863039.1"/>
    <property type="molecule type" value="Genomic_DNA"/>
</dbReference>
<keyword evidence="1" id="KW-0472">Membrane</keyword>
<feature type="transmembrane region" description="Helical" evidence="1">
    <location>
        <begin position="7"/>
        <end position="30"/>
    </location>
</feature>
<proteinExistence type="predicted"/>
<sequence>MAKKDTTLTWMGILFSITGIGMLIGSFLSYNSTHNFIKNSSSTIGTVTELRLHTSSSSSSSKSSTYYPIVKFKTQKGESAELESNVGSYPPSFRVGETVSVLYNPNNPAEAEINSFGQLWFTAIFLLGMGGLFAGIGLSLLAGPLAFRLSSNNKAAKLQANGKKIVTKFTGVELNTFLTVNGSSPYQITSQWFDPETNEVYVYHSENIWFDPEEFIKSETIDVYVDPNDMKKYHMDISFLPKLAN</sequence>
<keyword evidence="1" id="KW-0812">Transmembrane</keyword>
<dbReference type="Proteomes" id="UP001442494">
    <property type="component" value="Unassembled WGS sequence"/>
</dbReference>
<feature type="domain" description="DUF3592" evidence="2">
    <location>
        <begin position="44"/>
        <end position="116"/>
    </location>
</feature>
<evidence type="ECO:0000259" key="2">
    <source>
        <dbReference type="Pfam" id="PF12158"/>
    </source>
</evidence>
<evidence type="ECO:0000313" key="4">
    <source>
        <dbReference type="Proteomes" id="UP001442494"/>
    </source>
</evidence>
<organism evidence="3 4">
    <name type="scientific">Funiculus sociatus GB2-A5</name>
    <dbReference type="NCBI Taxonomy" id="2933946"/>
    <lineage>
        <taxon>Bacteria</taxon>
        <taxon>Bacillati</taxon>
        <taxon>Cyanobacteriota</taxon>
        <taxon>Cyanophyceae</taxon>
        <taxon>Coleofasciculales</taxon>
        <taxon>Coleofasciculaceae</taxon>
        <taxon>Funiculus</taxon>
    </lineage>
</organism>
<keyword evidence="1" id="KW-1133">Transmembrane helix</keyword>
<gene>
    <name evidence="3" type="ORF">NDI37_00950</name>
</gene>
<name>A0ABV0JHX1_9CYAN</name>
<accession>A0ABV0JHX1</accession>